<name>A0A0E4FXT3_9BRAD</name>
<proteinExistence type="predicted"/>
<protein>
    <submittedName>
        <fullName evidence="1">Uncharacterized protein</fullName>
    </submittedName>
</protein>
<dbReference type="EMBL" id="AP014685">
    <property type="protein sequence ID" value="BAR57041.1"/>
    <property type="molecule type" value="Genomic_DNA"/>
</dbReference>
<reference evidence="1 2" key="1">
    <citation type="submission" date="2014-11" db="EMBL/GenBank/DDBJ databases">
        <title>Symbiosis island explosion on the genome of extra-slow-growing strains of soybean bradyrhizobia with massive insertion sequences.</title>
        <authorList>
            <person name="Iida T."/>
            <person name="Minamisawa K."/>
        </authorList>
    </citation>
    <scope>NUCLEOTIDE SEQUENCE [LARGE SCALE GENOMIC DNA]</scope>
    <source>
        <strain evidence="1 2">NK6</strain>
    </source>
</reference>
<evidence type="ECO:0000313" key="2">
    <source>
        <dbReference type="Proteomes" id="UP000063308"/>
    </source>
</evidence>
<sequence>MIEALREHWAKIASKYPSVDEITIIGVDLSKRGK</sequence>
<evidence type="ECO:0000313" key="1">
    <source>
        <dbReference type="EMBL" id="BAR57041.1"/>
    </source>
</evidence>
<accession>A0A0E4FXT3</accession>
<gene>
    <name evidence="1" type="ORF">NK6_3868</name>
</gene>
<dbReference type="Proteomes" id="UP000063308">
    <property type="component" value="Chromosome"/>
</dbReference>
<organism evidence="1 2">
    <name type="scientific">Bradyrhizobium diazoefficiens</name>
    <dbReference type="NCBI Taxonomy" id="1355477"/>
    <lineage>
        <taxon>Bacteria</taxon>
        <taxon>Pseudomonadati</taxon>
        <taxon>Pseudomonadota</taxon>
        <taxon>Alphaproteobacteria</taxon>
        <taxon>Hyphomicrobiales</taxon>
        <taxon>Nitrobacteraceae</taxon>
        <taxon>Bradyrhizobium</taxon>
    </lineage>
</organism>
<dbReference type="AlphaFoldDB" id="A0A0E4FXT3"/>